<evidence type="ECO:0000256" key="1">
    <source>
        <dbReference type="SAM" id="MobiDB-lite"/>
    </source>
</evidence>
<keyword evidence="2" id="KW-1133">Transmembrane helix</keyword>
<dbReference type="OrthoDB" id="5412569at2759"/>
<feature type="transmembrane region" description="Helical" evidence="2">
    <location>
        <begin position="56"/>
        <end position="76"/>
    </location>
</feature>
<keyword evidence="2" id="KW-0472">Membrane</keyword>
<evidence type="ECO:0000313" key="4">
    <source>
        <dbReference type="Proteomes" id="UP000054321"/>
    </source>
</evidence>
<reference evidence="3 4" key="1">
    <citation type="submission" date="2014-04" db="EMBL/GenBank/DDBJ databases">
        <authorList>
            <consortium name="DOE Joint Genome Institute"/>
            <person name="Kuo A."/>
            <person name="Martino E."/>
            <person name="Perotto S."/>
            <person name="Kohler A."/>
            <person name="Nagy L.G."/>
            <person name="Floudas D."/>
            <person name="Copeland A."/>
            <person name="Barry K.W."/>
            <person name="Cichocki N."/>
            <person name="Veneault-Fourrey C."/>
            <person name="LaButti K."/>
            <person name="Lindquist E.A."/>
            <person name="Lipzen A."/>
            <person name="Lundell T."/>
            <person name="Morin E."/>
            <person name="Murat C."/>
            <person name="Sun H."/>
            <person name="Tunlid A."/>
            <person name="Henrissat B."/>
            <person name="Grigoriev I.V."/>
            <person name="Hibbett D.S."/>
            <person name="Martin F."/>
            <person name="Nordberg H.P."/>
            <person name="Cantor M.N."/>
            <person name="Hua S.X."/>
        </authorList>
    </citation>
    <scope>NUCLEOTIDE SEQUENCE [LARGE SCALE GENOMIC DNA]</scope>
    <source>
        <strain evidence="3 4">Zn</strain>
    </source>
</reference>
<dbReference type="InParanoid" id="A0A0C3H7H0"/>
<keyword evidence="4" id="KW-1185">Reference proteome</keyword>
<protein>
    <submittedName>
        <fullName evidence="3">Uncharacterized protein</fullName>
    </submittedName>
</protein>
<evidence type="ECO:0000256" key="2">
    <source>
        <dbReference type="SAM" id="Phobius"/>
    </source>
</evidence>
<dbReference type="AlphaFoldDB" id="A0A0C3H7H0"/>
<reference evidence="4" key="2">
    <citation type="submission" date="2015-01" db="EMBL/GenBank/DDBJ databases">
        <title>Evolutionary Origins and Diversification of the Mycorrhizal Mutualists.</title>
        <authorList>
            <consortium name="DOE Joint Genome Institute"/>
            <consortium name="Mycorrhizal Genomics Consortium"/>
            <person name="Kohler A."/>
            <person name="Kuo A."/>
            <person name="Nagy L.G."/>
            <person name="Floudas D."/>
            <person name="Copeland A."/>
            <person name="Barry K.W."/>
            <person name="Cichocki N."/>
            <person name="Veneault-Fourrey C."/>
            <person name="LaButti K."/>
            <person name="Lindquist E.A."/>
            <person name="Lipzen A."/>
            <person name="Lundell T."/>
            <person name="Morin E."/>
            <person name="Murat C."/>
            <person name="Riley R."/>
            <person name="Ohm R."/>
            <person name="Sun H."/>
            <person name="Tunlid A."/>
            <person name="Henrissat B."/>
            <person name="Grigoriev I.V."/>
            <person name="Hibbett D.S."/>
            <person name="Martin F."/>
        </authorList>
    </citation>
    <scope>NUCLEOTIDE SEQUENCE [LARGE SCALE GENOMIC DNA]</scope>
    <source>
        <strain evidence="4">Zn</strain>
    </source>
</reference>
<feature type="transmembrane region" description="Helical" evidence="2">
    <location>
        <begin position="12"/>
        <end position="36"/>
    </location>
</feature>
<proteinExistence type="predicted"/>
<keyword evidence="2" id="KW-0812">Transmembrane</keyword>
<dbReference type="Proteomes" id="UP000054321">
    <property type="component" value="Unassembled WGS sequence"/>
</dbReference>
<sequence>MATQVAYPTWLLVNLLAALCIAILLGLGVYVCKVPLLVGGFSTSGFNVIQANQSSWNVACTVLGTAVGLLLTWGFASHDDFITRKEILSKTGVLAMYLRPLSARRGLEQLQRGRFPAIRSFLILATIVSTLTSTATVAIFGIHTESIEVFNPLASYPLAAFGDEYAILDPEQTTFFKMFFSEVPLLSSFLYRDAYIRSLQTLGTYRPFDTATGAIESGPIGDTIYPGLNTSGIGLNATSYTQHSGLSYGYNLPASYTFERLDAAVFATNVSVSCSNDTGSYSIVTADDDDGVRRYYVWKDNFPNTTLIQDISYDSSLVISSVVTEQNDEPLHTFIFPGGYYESPFILECTYGGNEFLASISLLDRVSPIQVNGVIEQGSSLNTTIKWQLSNITHNYIYYYGHGAPGGSIADAWISSKYYFGYTNNTFTAELMGTIVSELGQAFYSLMRQGIEIADQFRSQDQVYDNGSFVKMVVAVLRVGGASYAWLSIYALMFVAAMLGVVIASIKKQVVQWKSQDPVSLLKKCLPESNIDEVTLLRYGDQFEVIGVHDTEQPTKLDEPRTYTSSAVEEVTEQEV</sequence>
<dbReference type="EMBL" id="KN832880">
    <property type="protein sequence ID" value="KIM98376.1"/>
    <property type="molecule type" value="Genomic_DNA"/>
</dbReference>
<dbReference type="HOGENOM" id="CLU_471072_0_0_1"/>
<feature type="transmembrane region" description="Helical" evidence="2">
    <location>
        <begin position="484"/>
        <end position="506"/>
    </location>
</feature>
<organism evidence="3 4">
    <name type="scientific">Oidiodendron maius (strain Zn)</name>
    <dbReference type="NCBI Taxonomy" id="913774"/>
    <lineage>
        <taxon>Eukaryota</taxon>
        <taxon>Fungi</taxon>
        <taxon>Dikarya</taxon>
        <taxon>Ascomycota</taxon>
        <taxon>Pezizomycotina</taxon>
        <taxon>Leotiomycetes</taxon>
        <taxon>Leotiomycetes incertae sedis</taxon>
        <taxon>Myxotrichaceae</taxon>
        <taxon>Oidiodendron</taxon>
    </lineage>
</organism>
<evidence type="ECO:0000313" key="3">
    <source>
        <dbReference type="EMBL" id="KIM98376.1"/>
    </source>
</evidence>
<feature type="region of interest" description="Disordered" evidence="1">
    <location>
        <begin position="554"/>
        <end position="576"/>
    </location>
</feature>
<feature type="transmembrane region" description="Helical" evidence="2">
    <location>
        <begin position="121"/>
        <end position="142"/>
    </location>
</feature>
<gene>
    <name evidence="3" type="ORF">OIDMADRAFT_31179</name>
</gene>
<accession>A0A0C3H7H0</accession>
<name>A0A0C3H7H0_OIDMZ</name>